<evidence type="ECO:0000256" key="3">
    <source>
        <dbReference type="ARBA" id="ARBA00023015"/>
    </source>
</evidence>
<keyword evidence="4" id="KW-0804">Transcription</keyword>
<accession>A0AAN8ZT58</accession>
<gene>
    <name evidence="8" type="primary">TADA3</name>
    <name evidence="8" type="ORF">SK128_022627</name>
</gene>
<dbReference type="PANTHER" id="PTHR13556">
    <property type="entry name" value="TRANSCRIPTIONAL ADAPTER 3-RELATED"/>
    <property type="match status" value="1"/>
</dbReference>
<dbReference type="GO" id="GO:0000124">
    <property type="term" value="C:SAGA complex"/>
    <property type="evidence" value="ECO:0007669"/>
    <property type="project" value="TreeGrafter"/>
</dbReference>
<dbReference type="GO" id="GO:0006357">
    <property type="term" value="P:regulation of transcription by RNA polymerase II"/>
    <property type="evidence" value="ECO:0007669"/>
    <property type="project" value="TreeGrafter"/>
</dbReference>
<feature type="compositionally biased region" description="Low complexity" evidence="7">
    <location>
        <begin position="50"/>
        <end position="69"/>
    </location>
</feature>
<evidence type="ECO:0000256" key="7">
    <source>
        <dbReference type="SAM" id="MobiDB-lite"/>
    </source>
</evidence>
<evidence type="ECO:0000256" key="6">
    <source>
        <dbReference type="SAM" id="Coils"/>
    </source>
</evidence>
<name>A0AAN8ZT58_HALRR</name>
<evidence type="ECO:0000256" key="5">
    <source>
        <dbReference type="ARBA" id="ARBA00023242"/>
    </source>
</evidence>
<dbReference type="GO" id="GO:0003713">
    <property type="term" value="F:transcription coactivator activity"/>
    <property type="evidence" value="ECO:0007669"/>
    <property type="project" value="TreeGrafter"/>
</dbReference>
<dbReference type="AlphaFoldDB" id="A0AAN8ZT58"/>
<keyword evidence="6" id="KW-0175">Coiled coil</keyword>
<proteinExistence type="inferred from homology"/>
<dbReference type="GO" id="GO:0005634">
    <property type="term" value="C:nucleus"/>
    <property type="evidence" value="ECO:0007669"/>
    <property type="project" value="UniProtKB-SubCell"/>
</dbReference>
<dbReference type="Proteomes" id="UP001381693">
    <property type="component" value="Unassembled WGS sequence"/>
</dbReference>
<feature type="region of interest" description="Disordered" evidence="7">
    <location>
        <begin position="1"/>
        <end position="78"/>
    </location>
</feature>
<comment type="similarity">
    <text evidence="2">Belongs to the NGG1 family.</text>
</comment>
<keyword evidence="3" id="KW-0805">Transcription regulation</keyword>
<dbReference type="EMBL" id="JAXCGZ010023028">
    <property type="protein sequence ID" value="KAK7018684.1"/>
    <property type="molecule type" value="Genomic_DNA"/>
</dbReference>
<dbReference type="PANTHER" id="PTHR13556:SF2">
    <property type="entry name" value="TRANSCRIPTIONAL ADAPTER 3"/>
    <property type="match status" value="1"/>
</dbReference>
<protein>
    <submittedName>
        <fullName evidence="8">Transcriptional adaptor 3</fullName>
    </submittedName>
</protein>
<sequence>MSFSCKHRASKDQCKQRHRGRKMPSSPNKSKSVHKSSGKLFRHKDKERSGSSGSSSGNNGHSCNPSSSSGKREEPMDLKDCPLTLPIVGALDHQRSLPRYTALVNSEGVSMEELDGLQLELELLLSSVLVRQMSFNNQLGVIHQLEKGKYVPKTATSPGKKIKREDGERPIKKIKDMSGKSREVISSPGPPPGVKPQKVKCSVLKYEPVFDVPDLGPPEQPKPPPPKNDITNRFWANVEQYCQEITVDDIKMLEELINNANDDSDYIKIPPLGRHYTLRWAQEDLQDEQKEGVKLGEGKKKSIKMEPGLGDVSDKLLKEVDMNGCSDDVAPLGPLTQRLIAGLVEENVLVSDIENKAVDGLGHTRPGLIKSLNLGSASSLEKRIKKELQEQGVMEMDYGNEDDDDEILSELRRCQAELRAVSSHNNTQLNRLLTLARESLVRHDLKKKLRDAEQKVIEAHRVIAAARQKKKTPSKKDKDTAWKAIKDREAIVRQLDLASNNNC</sequence>
<dbReference type="InterPro" id="IPR019340">
    <property type="entry name" value="Histone_AcTrfase_su3"/>
</dbReference>
<evidence type="ECO:0000256" key="2">
    <source>
        <dbReference type="ARBA" id="ARBA00005330"/>
    </source>
</evidence>
<dbReference type="Pfam" id="PF10198">
    <property type="entry name" value="Ada3"/>
    <property type="match status" value="1"/>
</dbReference>
<comment type="caution">
    <text evidence="8">The sequence shown here is derived from an EMBL/GenBank/DDBJ whole genome shotgun (WGS) entry which is preliminary data.</text>
</comment>
<keyword evidence="9" id="KW-1185">Reference proteome</keyword>
<feature type="compositionally biased region" description="Basic residues" evidence="7">
    <location>
        <begin position="31"/>
        <end position="43"/>
    </location>
</feature>
<evidence type="ECO:0000256" key="4">
    <source>
        <dbReference type="ARBA" id="ARBA00023163"/>
    </source>
</evidence>
<comment type="subcellular location">
    <subcellularLocation>
        <location evidence="1">Nucleus</location>
    </subcellularLocation>
</comment>
<evidence type="ECO:0000256" key="1">
    <source>
        <dbReference type="ARBA" id="ARBA00004123"/>
    </source>
</evidence>
<feature type="coiled-coil region" evidence="6">
    <location>
        <begin position="435"/>
        <end position="469"/>
    </location>
</feature>
<organism evidence="8 9">
    <name type="scientific">Halocaridina rubra</name>
    <name type="common">Hawaiian red shrimp</name>
    <dbReference type="NCBI Taxonomy" id="373956"/>
    <lineage>
        <taxon>Eukaryota</taxon>
        <taxon>Metazoa</taxon>
        <taxon>Ecdysozoa</taxon>
        <taxon>Arthropoda</taxon>
        <taxon>Crustacea</taxon>
        <taxon>Multicrustacea</taxon>
        <taxon>Malacostraca</taxon>
        <taxon>Eumalacostraca</taxon>
        <taxon>Eucarida</taxon>
        <taxon>Decapoda</taxon>
        <taxon>Pleocyemata</taxon>
        <taxon>Caridea</taxon>
        <taxon>Atyoidea</taxon>
        <taxon>Atyidae</taxon>
        <taxon>Halocaridina</taxon>
    </lineage>
</organism>
<evidence type="ECO:0000313" key="8">
    <source>
        <dbReference type="EMBL" id="KAK7018684.1"/>
    </source>
</evidence>
<evidence type="ECO:0000313" key="9">
    <source>
        <dbReference type="Proteomes" id="UP001381693"/>
    </source>
</evidence>
<reference evidence="8 9" key="1">
    <citation type="submission" date="2023-11" db="EMBL/GenBank/DDBJ databases">
        <title>Halocaridina rubra genome assembly.</title>
        <authorList>
            <person name="Smith C."/>
        </authorList>
    </citation>
    <scope>NUCLEOTIDE SEQUENCE [LARGE SCALE GENOMIC DNA]</scope>
    <source>
        <strain evidence="8">EP-1</strain>
        <tissue evidence="8">Whole</tissue>
    </source>
</reference>
<feature type="region of interest" description="Disordered" evidence="7">
    <location>
        <begin position="176"/>
        <end position="197"/>
    </location>
</feature>
<keyword evidence="5" id="KW-0539">Nucleus</keyword>